<accession>L8GGW8</accession>
<dbReference type="Proteomes" id="UP000011083">
    <property type="component" value="Unassembled WGS sequence"/>
</dbReference>
<evidence type="ECO:0000313" key="2">
    <source>
        <dbReference type="Proteomes" id="UP000011083"/>
    </source>
</evidence>
<dbReference type="VEuPathDB" id="AmoebaDB:ACA1_033650"/>
<dbReference type="KEGG" id="acan:ACA1_033650"/>
<reference evidence="1 2" key="1">
    <citation type="journal article" date="2013" name="Genome Biol.">
        <title>Genome of Acanthamoeba castellanii highlights extensive lateral gene transfer and early evolution of tyrosine kinase signaling.</title>
        <authorList>
            <person name="Clarke M."/>
            <person name="Lohan A.J."/>
            <person name="Liu B."/>
            <person name="Lagkouvardos I."/>
            <person name="Roy S."/>
            <person name="Zafar N."/>
            <person name="Bertelli C."/>
            <person name="Schilde C."/>
            <person name="Kianianmomeni A."/>
            <person name="Burglin T.R."/>
            <person name="Frech C."/>
            <person name="Turcotte B."/>
            <person name="Kopec K.O."/>
            <person name="Synnott J.M."/>
            <person name="Choo C."/>
            <person name="Paponov I."/>
            <person name="Finkler A."/>
            <person name="Soon Heng Tan C."/>
            <person name="Hutchins A.P."/>
            <person name="Weinmeier T."/>
            <person name="Rattei T."/>
            <person name="Chu J.S."/>
            <person name="Gimenez G."/>
            <person name="Irimia M."/>
            <person name="Rigden D.J."/>
            <person name="Fitzpatrick D.A."/>
            <person name="Lorenzo-Morales J."/>
            <person name="Bateman A."/>
            <person name="Chiu C.H."/>
            <person name="Tang P."/>
            <person name="Hegemann P."/>
            <person name="Fromm H."/>
            <person name="Raoult D."/>
            <person name="Greub G."/>
            <person name="Miranda-Saavedra D."/>
            <person name="Chen N."/>
            <person name="Nash P."/>
            <person name="Ginger M.L."/>
            <person name="Horn M."/>
            <person name="Schaap P."/>
            <person name="Caler L."/>
            <person name="Loftus B."/>
        </authorList>
    </citation>
    <scope>NUCLEOTIDE SEQUENCE [LARGE SCALE GENOMIC DNA]</scope>
    <source>
        <strain evidence="1 2">Neff</strain>
    </source>
</reference>
<keyword evidence="2" id="KW-1185">Reference proteome</keyword>
<dbReference type="AlphaFoldDB" id="L8GGW8"/>
<dbReference type="GeneID" id="14912680"/>
<dbReference type="EMBL" id="KB008125">
    <property type="protein sequence ID" value="ELR12217.1"/>
    <property type="molecule type" value="Genomic_DNA"/>
</dbReference>
<proteinExistence type="predicted"/>
<evidence type="ECO:0000313" key="1">
    <source>
        <dbReference type="EMBL" id="ELR12217.1"/>
    </source>
</evidence>
<protein>
    <submittedName>
        <fullName evidence="1">Uncharacterized protein</fullName>
    </submittedName>
</protein>
<sequence length="67" mass="7480">MCLLLQNYFASVAEVEKNKTKLTELQTVPETQEQEEAEKNSTTGASTIMEMSQDLLSAPESLILNEM</sequence>
<name>L8GGW8_ACACF</name>
<organism evidence="1 2">
    <name type="scientific">Acanthamoeba castellanii (strain ATCC 30010 / Neff)</name>
    <dbReference type="NCBI Taxonomy" id="1257118"/>
    <lineage>
        <taxon>Eukaryota</taxon>
        <taxon>Amoebozoa</taxon>
        <taxon>Discosea</taxon>
        <taxon>Longamoebia</taxon>
        <taxon>Centramoebida</taxon>
        <taxon>Acanthamoebidae</taxon>
        <taxon>Acanthamoeba</taxon>
    </lineage>
</organism>
<gene>
    <name evidence="1" type="ORF">ACA1_033650</name>
</gene>
<dbReference type="RefSeq" id="XP_004334230.1">
    <property type="nucleotide sequence ID" value="XM_004334182.1"/>
</dbReference>